<dbReference type="GO" id="GO:0000287">
    <property type="term" value="F:magnesium ion binding"/>
    <property type="evidence" value="ECO:0007669"/>
    <property type="project" value="UniProtKB-UniRule"/>
</dbReference>
<dbReference type="GO" id="GO:0005829">
    <property type="term" value="C:cytosol"/>
    <property type="evidence" value="ECO:0007669"/>
    <property type="project" value="TreeGrafter"/>
</dbReference>
<feature type="binding site" evidence="9">
    <location>
        <begin position="108"/>
        <end position="111"/>
    </location>
    <ligand>
        <name>ATP</name>
        <dbReference type="ChEBI" id="CHEBI:30616"/>
    </ligand>
</feature>
<comment type="caution">
    <text evidence="9">Lacks conserved residue(s) required for the propagation of feature annotation.</text>
</comment>
<comment type="catalytic activity">
    <reaction evidence="8">
        <text>(7R,8S)-8-amino-7-(carboxyamino)nonanoate + ATP = (4R,5S)-dethiobiotin + ADP + phosphate + H(+)</text>
        <dbReference type="Rhea" id="RHEA:63684"/>
        <dbReference type="ChEBI" id="CHEBI:15378"/>
        <dbReference type="ChEBI" id="CHEBI:30616"/>
        <dbReference type="ChEBI" id="CHEBI:43474"/>
        <dbReference type="ChEBI" id="CHEBI:149470"/>
        <dbReference type="ChEBI" id="CHEBI:149473"/>
        <dbReference type="ChEBI" id="CHEBI:456216"/>
    </reaction>
</comment>
<feature type="binding site" evidence="9">
    <location>
        <position position="47"/>
    </location>
    <ligand>
        <name>ATP</name>
        <dbReference type="ChEBI" id="CHEBI:30616"/>
    </ligand>
</feature>
<feature type="binding site" evidence="9">
    <location>
        <position position="108"/>
    </location>
    <ligand>
        <name>Mg(2+)</name>
        <dbReference type="ChEBI" id="CHEBI:18420"/>
    </ligand>
</feature>
<protein>
    <recommendedName>
        <fullName evidence="9">ATP-dependent dethiobiotin synthetase BioD</fullName>
        <ecNumber evidence="9">6.3.3.3</ecNumber>
    </recommendedName>
    <alternativeName>
        <fullName evidence="9">DTB synthetase</fullName>
        <shortName evidence="9">DTBS</shortName>
    </alternativeName>
    <alternativeName>
        <fullName evidence="9">Dethiobiotin synthase</fullName>
    </alternativeName>
</protein>
<name>A0A977PY76_9CYAN</name>
<dbReference type="CDD" id="cd03109">
    <property type="entry name" value="DTBS"/>
    <property type="match status" value="1"/>
</dbReference>
<dbReference type="GO" id="GO:0005524">
    <property type="term" value="F:ATP binding"/>
    <property type="evidence" value="ECO:0007669"/>
    <property type="project" value="UniProtKB-UniRule"/>
</dbReference>
<comment type="subcellular location">
    <subcellularLocation>
        <location evidence="9">Cytoplasm</location>
    </subcellularLocation>
</comment>
<accession>A0A977PY76</accession>
<evidence type="ECO:0000256" key="6">
    <source>
        <dbReference type="ARBA" id="ARBA00022840"/>
    </source>
</evidence>
<feature type="binding site" evidence="9">
    <location>
        <begin position="168"/>
        <end position="169"/>
    </location>
    <ligand>
        <name>ATP</name>
        <dbReference type="ChEBI" id="CHEBI:30616"/>
    </ligand>
</feature>
<gene>
    <name evidence="9 10" type="primary">bioD</name>
    <name evidence="10" type="ORF">KA717_12955</name>
</gene>
<comment type="subunit">
    <text evidence="9">Homodimer.</text>
</comment>
<dbReference type="GO" id="GO:0004141">
    <property type="term" value="F:dethiobiotin synthase activity"/>
    <property type="evidence" value="ECO:0007669"/>
    <property type="project" value="UniProtKB-UniRule"/>
</dbReference>
<comment type="function">
    <text evidence="9">Catalyzes a mechanistically unusual reaction, the ATP-dependent insertion of CO2 between the N7 and N8 nitrogen atoms of 7,8-diaminopelargonic acid (DAPA, also called 7,8-diammoniononanoate) to form a ureido ring.</text>
</comment>
<keyword evidence="5 9" id="KW-0093">Biotin biosynthesis</keyword>
<evidence type="ECO:0000256" key="8">
    <source>
        <dbReference type="ARBA" id="ARBA00047386"/>
    </source>
</evidence>
<evidence type="ECO:0000256" key="1">
    <source>
        <dbReference type="ARBA" id="ARBA00022490"/>
    </source>
</evidence>
<dbReference type="EMBL" id="CP073041">
    <property type="protein sequence ID" value="UXE63447.1"/>
    <property type="molecule type" value="Genomic_DNA"/>
</dbReference>
<dbReference type="PIRSF" id="PIRSF006755">
    <property type="entry name" value="DTB_synth"/>
    <property type="match status" value="1"/>
</dbReference>
<comment type="cofactor">
    <cofactor evidence="9">
        <name>Mg(2+)</name>
        <dbReference type="ChEBI" id="CHEBI:18420"/>
    </cofactor>
</comment>
<keyword evidence="3 9" id="KW-0479">Metal-binding</keyword>
<comment type="similarity">
    <text evidence="9">Belongs to the dethiobiotin synthetase family.</text>
</comment>
<keyword evidence="4 9" id="KW-0547">Nucleotide-binding</keyword>
<dbReference type="Gene3D" id="3.40.50.300">
    <property type="entry name" value="P-loop containing nucleotide triphosphate hydrolases"/>
    <property type="match status" value="1"/>
</dbReference>
<dbReference type="SUPFAM" id="SSF52540">
    <property type="entry name" value="P-loop containing nucleoside triphosphate hydrolases"/>
    <property type="match status" value="1"/>
</dbReference>
<dbReference type="KEGG" id="wna:KA717_12955"/>
<keyword evidence="1 9" id="KW-0963">Cytoplasm</keyword>
<evidence type="ECO:0000256" key="3">
    <source>
        <dbReference type="ARBA" id="ARBA00022723"/>
    </source>
</evidence>
<organism evidence="10">
    <name type="scientific">Woronichinia naegeliana WA131</name>
    <dbReference type="NCBI Taxonomy" id="2824559"/>
    <lineage>
        <taxon>Bacteria</taxon>
        <taxon>Bacillati</taxon>
        <taxon>Cyanobacteriota</taxon>
        <taxon>Cyanophyceae</taxon>
        <taxon>Synechococcales</taxon>
        <taxon>Coelosphaeriaceae</taxon>
        <taxon>Woronichinia</taxon>
    </lineage>
</organism>
<dbReference type="GO" id="GO:0009102">
    <property type="term" value="P:biotin biosynthetic process"/>
    <property type="evidence" value="ECO:0007669"/>
    <property type="project" value="UniProtKB-UniRule"/>
</dbReference>
<dbReference type="InterPro" id="IPR027417">
    <property type="entry name" value="P-loop_NTPase"/>
</dbReference>
<evidence type="ECO:0000256" key="7">
    <source>
        <dbReference type="ARBA" id="ARBA00022842"/>
    </source>
</evidence>
<feature type="binding site" evidence="9">
    <location>
        <position position="47"/>
    </location>
    <ligand>
        <name>Mg(2+)</name>
        <dbReference type="ChEBI" id="CHEBI:18420"/>
    </ligand>
</feature>
<keyword evidence="2 9" id="KW-0436">Ligase</keyword>
<dbReference type="Pfam" id="PF13500">
    <property type="entry name" value="AAA_26"/>
    <property type="match status" value="1"/>
</dbReference>
<feature type="active site" evidence="9">
    <location>
        <position position="39"/>
    </location>
</feature>
<dbReference type="NCBIfam" id="TIGR00347">
    <property type="entry name" value="bioD"/>
    <property type="match status" value="1"/>
</dbReference>
<feature type="binding site" evidence="9">
    <location>
        <position position="43"/>
    </location>
    <ligand>
        <name>substrate</name>
    </ligand>
</feature>
<dbReference type="EC" id="6.3.3.3" evidence="9"/>
<evidence type="ECO:0000256" key="5">
    <source>
        <dbReference type="ARBA" id="ARBA00022756"/>
    </source>
</evidence>
<dbReference type="PANTHER" id="PTHR43210:SF2">
    <property type="entry name" value="ATP-DEPENDENT DETHIOBIOTIN SYNTHETASE BIOD 2"/>
    <property type="match status" value="1"/>
</dbReference>
<keyword evidence="7 9" id="KW-0460">Magnesium</keyword>
<feature type="binding site" evidence="9">
    <location>
        <begin position="200"/>
        <end position="202"/>
    </location>
    <ligand>
        <name>ATP</name>
        <dbReference type="ChEBI" id="CHEBI:30616"/>
    </ligand>
</feature>
<dbReference type="HAMAP" id="MF_00336">
    <property type="entry name" value="BioD"/>
    <property type="match status" value="1"/>
</dbReference>
<comment type="catalytic activity">
    <reaction evidence="9">
        <text>(7R,8S)-7,8-diammoniononanoate + CO2 + ATP = (4R,5S)-dethiobiotin + ADP + phosphate + 3 H(+)</text>
        <dbReference type="Rhea" id="RHEA:15805"/>
        <dbReference type="ChEBI" id="CHEBI:15378"/>
        <dbReference type="ChEBI" id="CHEBI:16526"/>
        <dbReference type="ChEBI" id="CHEBI:30616"/>
        <dbReference type="ChEBI" id="CHEBI:43474"/>
        <dbReference type="ChEBI" id="CHEBI:149469"/>
        <dbReference type="ChEBI" id="CHEBI:149473"/>
        <dbReference type="ChEBI" id="CHEBI:456216"/>
        <dbReference type="EC" id="6.3.3.3"/>
    </reaction>
</comment>
<evidence type="ECO:0000256" key="2">
    <source>
        <dbReference type="ARBA" id="ARBA00022598"/>
    </source>
</evidence>
<dbReference type="InterPro" id="IPR004472">
    <property type="entry name" value="DTB_synth_BioD"/>
</dbReference>
<dbReference type="PANTHER" id="PTHR43210">
    <property type="entry name" value="DETHIOBIOTIN SYNTHETASE"/>
    <property type="match status" value="1"/>
</dbReference>
<evidence type="ECO:0000256" key="9">
    <source>
        <dbReference type="HAMAP-Rule" id="MF_00336"/>
    </source>
</evidence>
<sequence length="227" mass="24611">MNTLLITGTDTEVGKTALTTILASYWYKHREGKSLGLMKLLQTGEGDDEHYQSLFGHCLTWDIITPQKWQTPVAPPIAAQREGKAIALDLVWQTLTQLQQTHPFVLVESLGSLGSPLTAELTVADLAGLWKLAAILVVPVKLGAMGQAIAQVALARQAKVKLKGIILNCQEAIAEERLEDWASPALLENFTQLPILGIIPQIPADQGQDLNTLAAIASHLDLERLGI</sequence>
<evidence type="ECO:0000313" key="10">
    <source>
        <dbReference type="EMBL" id="UXE63447.1"/>
    </source>
</evidence>
<keyword evidence="6 9" id="KW-0067">ATP-binding</keyword>
<proteinExistence type="inferred from homology"/>
<dbReference type="AlphaFoldDB" id="A0A977PY76"/>
<evidence type="ECO:0000256" key="4">
    <source>
        <dbReference type="ARBA" id="ARBA00022741"/>
    </source>
</evidence>
<dbReference type="Proteomes" id="UP001065613">
    <property type="component" value="Chromosome"/>
</dbReference>
<comment type="pathway">
    <text evidence="9">Cofactor biosynthesis; biotin biosynthesis; biotin from 7,8-diaminononanoate: step 1/2.</text>
</comment>
<reference evidence="10" key="1">
    <citation type="submission" date="2021-04" db="EMBL/GenBank/DDBJ databases">
        <title>Genome sequence of Woronichinia naegeliana from Washington state freshwater lake bloom.</title>
        <authorList>
            <person name="Dreher T.W."/>
        </authorList>
    </citation>
    <scope>NUCLEOTIDE SEQUENCE</scope>
    <source>
        <strain evidence="10">WA131</strain>
    </source>
</reference>
<feature type="binding site" evidence="9">
    <location>
        <position position="16"/>
    </location>
    <ligand>
        <name>Mg(2+)</name>
        <dbReference type="ChEBI" id="CHEBI:18420"/>
    </ligand>
</feature>